<dbReference type="GO" id="GO:0007059">
    <property type="term" value="P:chromosome segregation"/>
    <property type="evidence" value="ECO:0007669"/>
    <property type="project" value="TreeGrafter"/>
</dbReference>
<dbReference type="CDD" id="cd16405">
    <property type="entry name" value="RepB_like_N"/>
    <property type="match status" value="1"/>
</dbReference>
<dbReference type="InterPro" id="IPR050336">
    <property type="entry name" value="Chromosome_partition/occlusion"/>
</dbReference>
<evidence type="ECO:0000256" key="2">
    <source>
        <dbReference type="SAM" id="MobiDB-lite"/>
    </source>
</evidence>
<dbReference type="PANTHER" id="PTHR33375">
    <property type="entry name" value="CHROMOSOME-PARTITIONING PROTEIN PARB-RELATED"/>
    <property type="match status" value="1"/>
</dbReference>
<dbReference type="NCBIfam" id="TIGR03454">
    <property type="entry name" value="partition_RepB"/>
    <property type="match status" value="1"/>
</dbReference>
<dbReference type="KEGG" id="paro:CUV01_18620"/>
<dbReference type="RefSeq" id="WP_101462247.1">
    <property type="nucleotide sequence ID" value="NZ_CP025409.1"/>
</dbReference>
<feature type="region of interest" description="Disordered" evidence="2">
    <location>
        <begin position="1"/>
        <end position="22"/>
    </location>
</feature>
<keyword evidence="4" id="KW-0614">Plasmid</keyword>
<proteinExistence type="inferred from homology"/>
<geneLocation type="plasmid" evidence="5">
    <name>pbm151</name>
</geneLocation>
<dbReference type="AlphaFoldDB" id="A0A2K9EXA6"/>
<dbReference type="GO" id="GO:0005694">
    <property type="term" value="C:chromosome"/>
    <property type="evidence" value="ECO:0007669"/>
    <property type="project" value="TreeGrafter"/>
</dbReference>
<feature type="region of interest" description="Disordered" evidence="2">
    <location>
        <begin position="243"/>
        <end position="262"/>
    </location>
</feature>
<dbReference type="Pfam" id="PF02195">
    <property type="entry name" value="ParB_N"/>
    <property type="match status" value="1"/>
</dbReference>
<dbReference type="NCBIfam" id="TIGR00180">
    <property type="entry name" value="parB_part"/>
    <property type="match status" value="1"/>
</dbReference>
<evidence type="ECO:0000256" key="1">
    <source>
        <dbReference type="ARBA" id="ARBA00006295"/>
    </source>
</evidence>
<comment type="similarity">
    <text evidence="1">Belongs to the ParB family.</text>
</comment>
<dbReference type="InterPro" id="IPR004437">
    <property type="entry name" value="ParB/RepB/Spo0J"/>
</dbReference>
<dbReference type="PANTHER" id="PTHR33375:SF1">
    <property type="entry name" value="CHROMOSOME-PARTITIONING PROTEIN PARB-RELATED"/>
    <property type="match status" value="1"/>
</dbReference>
<evidence type="ECO:0000259" key="3">
    <source>
        <dbReference type="SMART" id="SM00470"/>
    </source>
</evidence>
<dbReference type="InterPro" id="IPR037972">
    <property type="entry name" value="RepB_N"/>
</dbReference>
<dbReference type="EMBL" id="CP025409">
    <property type="protein sequence ID" value="AUH35596.1"/>
    <property type="molecule type" value="Genomic_DNA"/>
</dbReference>
<dbReference type="SMART" id="SM00470">
    <property type="entry name" value="ParB"/>
    <property type="match status" value="1"/>
</dbReference>
<dbReference type="InterPro" id="IPR036086">
    <property type="entry name" value="ParB/Sulfiredoxin_sf"/>
</dbReference>
<evidence type="ECO:0000313" key="5">
    <source>
        <dbReference type="Proteomes" id="UP000233742"/>
    </source>
</evidence>
<dbReference type="InterPro" id="IPR011111">
    <property type="entry name" value="Plasmid_RepB"/>
</dbReference>
<reference evidence="4 5" key="1">
    <citation type="submission" date="2017-12" db="EMBL/GenBank/DDBJ databases">
        <authorList>
            <person name="Hurst M.R.H."/>
        </authorList>
    </citation>
    <scope>NUCLEOTIDE SEQUENCE [LARGE SCALE GENOMIC DNA]</scope>
    <source>
        <strain evidence="4 5">BM15</strain>
        <plasmid evidence="5">Plasmid pbm151</plasmid>
    </source>
</reference>
<feature type="domain" description="ParB-like N-terminal" evidence="3">
    <location>
        <begin position="49"/>
        <end position="140"/>
    </location>
</feature>
<gene>
    <name evidence="4" type="primary">repB</name>
    <name evidence="4" type="ORF">CUV01_18620</name>
</gene>
<dbReference type="Proteomes" id="UP000233742">
    <property type="component" value="Plasmid pBM151"/>
</dbReference>
<accession>A0A2K9EXA6</accession>
<dbReference type="SUPFAM" id="SSF109709">
    <property type="entry name" value="KorB DNA-binding domain-like"/>
    <property type="match status" value="1"/>
</dbReference>
<dbReference type="SUPFAM" id="SSF110849">
    <property type="entry name" value="ParB/Sulfiredoxin"/>
    <property type="match status" value="1"/>
</dbReference>
<dbReference type="OrthoDB" id="7908920at2"/>
<sequence>MARKNLLQGLMSQAPAEPEDTANALPRYERGAIGAVSKSIDDLKRRAIIDVLPDMIDNAGLKDRLDEDPEGLAVLTESIREYGQQVPVLLRHSPNSEGRYDVVYGRRRVAALKALRQPVKAMVRTLDDRELVIAQGQENSARKDLSFIEKALFAQQMVKAGYERKIVCDALSIDKTVISRMLTVAESLPHRLILAIGSAPSVGRDRWLALVQRARGADLVTLQRAAQGPGSDQRFEAVFAAAAPARPASSGPRKLTGDGGETLGEARAAKNKLVIELSGQGREFGDWLADHLHEVHRNWLKSNS</sequence>
<evidence type="ECO:0000313" key="4">
    <source>
        <dbReference type="EMBL" id="AUH35596.1"/>
    </source>
</evidence>
<dbReference type="InterPro" id="IPR003115">
    <property type="entry name" value="ParB_N"/>
</dbReference>
<organism evidence="4 5">
    <name type="scientific">Paracoccus tegillarcae</name>
    <dbReference type="NCBI Taxonomy" id="1529068"/>
    <lineage>
        <taxon>Bacteria</taxon>
        <taxon>Pseudomonadati</taxon>
        <taxon>Pseudomonadota</taxon>
        <taxon>Alphaproteobacteria</taxon>
        <taxon>Rhodobacterales</taxon>
        <taxon>Paracoccaceae</taxon>
        <taxon>Paracoccus</taxon>
    </lineage>
</organism>
<dbReference type="InterPro" id="IPR017819">
    <property type="entry name" value="Plasmid_partition_RepB"/>
</dbReference>
<dbReference type="Gene3D" id="3.90.1530.30">
    <property type="match status" value="1"/>
</dbReference>
<dbReference type="Pfam" id="PF07506">
    <property type="entry name" value="RepB"/>
    <property type="match status" value="1"/>
</dbReference>
<keyword evidence="5" id="KW-1185">Reference proteome</keyword>
<name>A0A2K9EXA6_9RHOB</name>
<protein>
    <submittedName>
        <fullName evidence="4">Plasmid partitioning protein RepB</fullName>
    </submittedName>
</protein>
<dbReference type="Gene3D" id="1.10.10.2830">
    <property type="match status" value="1"/>
</dbReference>
<dbReference type="GO" id="GO:0003677">
    <property type="term" value="F:DNA binding"/>
    <property type="evidence" value="ECO:0007669"/>
    <property type="project" value="InterPro"/>
</dbReference>